<evidence type="ECO:0000313" key="3">
    <source>
        <dbReference type="Proteomes" id="UP000886886"/>
    </source>
</evidence>
<feature type="transmembrane region" description="Helical" evidence="1">
    <location>
        <begin position="21"/>
        <end position="39"/>
    </location>
</feature>
<evidence type="ECO:0000256" key="1">
    <source>
        <dbReference type="SAM" id="Phobius"/>
    </source>
</evidence>
<dbReference type="AlphaFoldDB" id="A0A9D0ZU50"/>
<keyword evidence="1" id="KW-1133">Transmembrane helix</keyword>
<protein>
    <submittedName>
        <fullName evidence="2">Uncharacterized protein</fullName>
    </submittedName>
</protein>
<organism evidence="2 3">
    <name type="scientific">Candidatus Limivivens merdigallinarum</name>
    <dbReference type="NCBI Taxonomy" id="2840859"/>
    <lineage>
        <taxon>Bacteria</taxon>
        <taxon>Bacillati</taxon>
        <taxon>Bacillota</taxon>
        <taxon>Clostridia</taxon>
        <taxon>Lachnospirales</taxon>
        <taxon>Lachnospiraceae</taxon>
        <taxon>Lachnospiraceae incertae sedis</taxon>
        <taxon>Candidatus Limivivens</taxon>
    </lineage>
</organism>
<reference evidence="2" key="1">
    <citation type="submission" date="2020-10" db="EMBL/GenBank/DDBJ databases">
        <authorList>
            <person name="Gilroy R."/>
        </authorList>
    </citation>
    <scope>NUCLEOTIDE SEQUENCE</scope>
    <source>
        <strain evidence="2">ChiSjej3B21-11622</strain>
    </source>
</reference>
<proteinExistence type="predicted"/>
<dbReference type="EMBL" id="DVFT01000077">
    <property type="protein sequence ID" value="HIQ95921.1"/>
    <property type="molecule type" value="Genomic_DNA"/>
</dbReference>
<sequence length="189" mass="21167">MKKIEKGTFGYIRSQKIRRSLFTAVLFAVPLIIYFVGLITQKTRLTMFTFVAILLCLPACRSAVGLIMMLAQKPVSEQEYRETEAAAGGLPTLYELVFTAYEKTTPIDCMILGAGCVAGYTSSPKADIPYIERHLSTILENNHAKRTVKIYTDFNKFKARVEEMAKSQEAKESAVRNEKARDVLLSIAL</sequence>
<keyword evidence="1" id="KW-0812">Transmembrane</keyword>
<dbReference type="Proteomes" id="UP000886886">
    <property type="component" value="Unassembled WGS sequence"/>
</dbReference>
<accession>A0A9D0ZU50</accession>
<comment type="caution">
    <text evidence="2">The sequence shown here is derived from an EMBL/GenBank/DDBJ whole genome shotgun (WGS) entry which is preliminary data.</text>
</comment>
<keyword evidence="1" id="KW-0472">Membrane</keyword>
<gene>
    <name evidence="2" type="ORF">IAB26_05095</name>
</gene>
<name>A0A9D0ZU50_9FIRM</name>
<feature type="transmembrane region" description="Helical" evidence="1">
    <location>
        <begin position="45"/>
        <end position="71"/>
    </location>
</feature>
<reference evidence="2" key="2">
    <citation type="journal article" date="2021" name="PeerJ">
        <title>Extensive microbial diversity within the chicken gut microbiome revealed by metagenomics and culture.</title>
        <authorList>
            <person name="Gilroy R."/>
            <person name="Ravi A."/>
            <person name="Getino M."/>
            <person name="Pursley I."/>
            <person name="Horton D.L."/>
            <person name="Alikhan N.F."/>
            <person name="Baker D."/>
            <person name="Gharbi K."/>
            <person name="Hall N."/>
            <person name="Watson M."/>
            <person name="Adriaenssens E.M."/>
            <person name="Foster-Nyarko E."/>
            <person name="Jarju S."/>
            <person name="Secka A."/>
            <person name="Antonio M."/>
            <person name="Oren A."/>
            <person name="Chaudhuri R.R."/>
            <person name="La Ragione R."/>
            <person name="Hildebrand F."/>
            <person name="Pallen M.J."/>
        </authorList>
    </citation>
    <scope>NUCLEOTIDE SEQUENCE</scope>
    <source>
        <strain evidence="2">ChiSjej3B21-11622</strain>
    </source>
</reference>
<evidence type="ECO:0000313" key="2">
    <source>
        <dbReference type="EMBL" id="HIQ95921.1"/>
    </source>
</evidence>